<dbReference type="Proteomes" id="UP000256864">
    <property type="component" value="Unassembled WGS sequence"/>
</dbReference>
<organism evidence="1 2">
    <name type="scientific">Methanothermobacter defluvii</name>
    <dbReference type="NCBI Taxonomy" id="49339"/>
    <lineage>
        <taxon>Archaea</taxon>
        <taxon>Methanobacteriati</taxon>
        <taxon>Methanobacteriota</taxon>
        <taxon>Methanomada group</taxon>
        <taxon>Methanobacteria</taxon>
        <taxon>Methanobacteriales</taxon>
        <taxon>Methanobacteriaceae</taxon>
        <taxon>Methanothermobacter</taxon>
    </lineage>
</organism>
<keyword evidence="2" id="KW-1185">Reference proteome</keyword>
<accession>A0A371NFN1</accession>
<name>A0A371NFN1_9EURY</name>
<dbReference type="EMBL" id="QREL01000001">
    <property type="protein sequence ID" value="REE28788.1"/>
    <property type="molecule type" value="Genomic_DNA"/>
</dbReference>
<dbReference type="AlphaFoldDB" id="A0A371NFN1"/>
<dbReference type="RefSeq" id="WP_115892284.1">
    <property type="nucleotide sequence ID" value="NZ_QREL01000001.1"/>
</dbReference>
<gene>
    <name evidence="1" type="ORF">C7452_0811</name>
</gene>
<proteinExistence type="predicted"/>
<evidence type="ECO:0000313" key="2">
    <source>
        <dbReference type="Proteomes" id="UP000256864"/>
    </source>
</evidence>
<reference evidence="1 2" key="1">
    <citation type="submission" date="2018-07" db="EMBL/GenBank/DDBJ databases">
        <title>Genomic Encyclopedia of Type Strains, Phase IV (KMG-IV): sequencing the most valuable type-strain genomes for metagenomic binning, comparative biology and taxonomic classification.</title>
        <authorList>
            <person name="Goeker M."/>
        </authorList>
    </citation>
    <scope>NUCLEOTIDE SEQUENCE [LARGE SCALE GENOMIC DNA]</scope>
    <source>
        <strain evidence="1 2">DSM 7466</strain>
    </source>
</reference>
<evidence type="ECO:0000313" key="1">
    <source>
        <dbReference type="EMBL" id="REE28788.1"/>
    </source>
</evidence>
<sequence length="161" mass="17807">MRRLGGTLEFKINEDEILFVEAGGLLGVIPSRRERTIFMNTAEDEVALFLEPRDLIVISAFRADDKMKRGIKALAYLLLETGNPLVVLPEDHPGSRRLKMVVSAADRVRLSCDITPGTHPDHHLLCSAPALSGMEIVSVDGGVELLNAPPGIRVWREVLDW</sequence>
<protein>
    <submittedName>
        <fullName evidence="1">Uncharacterized protein</fullName>
    </submittedName>
</protein>
<comment type="caution">
    <text evidence="1">The sequence shown here is derived from an EMBL/GenBank/DDBJ whole genome shotgun (WGS) entry which is preliminary data.</text>
</comment>